<evidence type="ECO:0000256" key="1">
    <source>
        <dbReference type="ARBA" id="ARBA00024322"/>
    </source>
</evidence>
<feature type="compositionally biased region" description="Basic and acidic residues" evidence="5">
    <location>
        <begin position="129"/>
        <end position="144"/>
    </location>
</feature>
<dbReference type="InterPro" id="IPR050575">
    <property type="entry name" value="BMC_shell"/>
</dbReference>
<dbReference type="EMBL" id="MIEK01000026">
    <property type="protein sequence ID" value="OEH82205.1"/>
    <property type="molecule type" value="Genomic_DNA"/>
</dbReference>
<evidence type="ECO:0000256" key="4">
    <source>
        <dbReference type="SAM" id="Coils"/>
    </source>
</evidence>
<evidence type="ECO:0000313" key="8">
    <source>
        <dbReference type="Proteomes" id="UP000095256"/>
    </source>
</evidence>
<dbReference type="RefSeq" id="WP_069698856.1">
    <property type="nucleotide sequence ID" value="NZ_JAGGMA010000014.1"/>
</dbReference>
<reference evidence="7 8" key="1">
    <citation type="submission" date="2016-09" db="EMBL/GenBank/DDBJ databases">
        <authorList>
            <person name="Capua I."/>
            <person name="De Benedictis P."/>
            <person name="Joannis T."/>
            <person name="Lombin L.H."/>
            <person name="Cattoli G."/>
        </authorList>
    </citation>
    <scope>NUCLEOTIDE SEQUENCE [LARGE SCALE GENOMIC DNA]</scope>
    <source>
        <strain evidence="7 8">LMG 25899</strain>
    </source>
</reference>
<dbReference type="STRING" id="762845.BCR26_14135"/>
<organism evidence="7 8">
    <name type="scientific">Enterococcus rivorum</name>
    <dbReference type="NCBI Taxonomy" id="762845"/>
    <lineage>
        <taxon>Bacteria</taxon>
        <taxon>Bacillati</taxon>
        <taxon>Bacillota</taxon>
        <taxon>Bacilli</taxon>
        <taxon>Lactobacillales</taxon>
        <taxon>Enterococcaceae</taxon>
        <taxon>Enterococcus</taxon>
    </lineage>
</organism>
<dbReference type="PANTHER" id="PTHR33941">
    <property type="entry name" value="PROPANEDIOL UTILIZATION PROTEIN PDUA"/>
    <property type="match status" value="1"/>
</dbReference>
<keyword evidence="8" id="KW-1185">Reference proteome</keyword>
<name>A0A1E5KWE9_9ENTE</name>
<evidence type="ECO:0000256" key="2">
    <source>
        <dbReference type="ARBA" id="ARBA00024446"/>
    </source>
</evidence>
<dbReference type="OrthoDB" id="9812608at2"/>
<dbReference type="Pfam" id="PF00936">
    <property type="entry name" value="BMC"/>
    <property type="match status" value="1"/>
</dbReference>
<comment type="subcellular location">
    <subcellularLocation>
        <location evidence="1">Bacterial microcompartment</location>
    </subcellularLocation>
</comment>
<proteinExistence type="inferred from homology"/>
<protein>
    <recommendedName>
        <fullName evidence="6">BMC domain-containing protein</fullName>
    </recommendedName>
</protein>
<accession>A0A1E5KWE9</accession>
<keyword evidence="4" id="KW-0175">Coiled coil</keyword>
<dbReference type="PANTHER" id="PTHR33941:SF11">
    <property type="entry name" value="BACTERIAL MICROCOMPARTMENT SHELL PROTEIN PDUJ"/>
    <property type="match status" value="1"/>
</dbReference>
<dbReference type="InterPro" id="IPR037233">
    <property type="entry name" value="CcmK-like_sf"/>
</dbReference>
<evidence type="ECO:0000256" key="3">
    <source>
        <dbReference type="PROSITE-ProRule" id="PRU01278"/>
    </source>
</evidence>
<dbReference type="Gene3D" id="3.30.70.1710">
    <property type="match status" value="1"/>
</dbReference>
<dbReference type="SUPFAM" id="SSF143414">
    <property type="entry name" value="CcmK-like"/>
    <property type="match status" value="1"/>
</dbReference>
<keyword evidence="2" id="KW-1283">Bacterial microcompartment</keyword>
<comment type="caution">
    <text evidence="7">The sequence shown here is derived from an EMBL/GenBank/DDBJ whole genome shotgun (WGS) entry which is preliminary data.</text>
</comment>
<dbReference type="GO" id="GO:0031469">
    <property type="term" value="C:bacterial microcompartment"/>
    <property type="evidence" value="ECO:0007669"/>
    <property type="project" value="UniProtKB-SubCell"/>
</dbReference>
<sequence length="152" mass="16201">MLEALGMIEVTGYLGAISSADAALKAANVTLLRSEKVQGGITTVQLIGDVAAVTAAVDAGKVVAESLGCFRASHVIPRMDIATQAILLDVKEKPMTESVVSESVEQAKEQITAQVEELKAEIVEEVIEKTPAKKKENKPKEAKKTTKKNNKK</sequence>
<dbReference type="InterPro" id="IPR000249">
    <property type="entry name" value="BMC_dom"/>
</dbReference>
<evidence type="ECO:0000313" key="7">
    <source>
        <dbReference type="EMBL" id="OEH82205.1"/>
    </source>
</evidence>
<dbReference type="Proteomes" id="UP000095256">
    <property type="component" value="Unassembled WGS sequence"/>
</dbReference>
<dbReference type="SMART" id="SM00877">
    <property type="entry name" value="BMC"/>
    <property type="match status" value="1"/>
</dbReference>
<comment type="similarity">
    <text evidence="3">Belongs to the bacterial microcompartments protein family.</text>
</comment>
<dbReference type="PROSITE" id="PS51930">
    <property type="entry name" value="BMC_2"/>
    <property type="match status" value="1"/>
</dbReference>
<dbReference type="AlphaFoldDB" id="A0A1E5KWE9"/>
<feature type="coiled-coil region" evidence="4">
    <location>
        <begin position="101"/>
        <end position="128"/>
    </location>
</feature>
<dbReference type="CDD" id="cd07045">
    <property type="entry name" value="BMC_CcmK_like"/>
    <property type="match status" value="1"/>
</dbReference>
<evidence type="ECO:0000256" key="5">
    <source>
        <dbReference type="SAM" id="MobiDB-lite"/>
    </source>
</evidence>
<feature type="domain" description="BMC" evidence="6">
    <location>
        <begin position="4"/>
        <end position="88"/>
    </location>
</feature>
<feature type="region of interest" description="Disordered" evidence="5">
    <location>
        <begin position="129"/>
        <end position="152"/>
    </location>
</feature>
<gene>
    <name evidence="7" type="ORF">BCR26_14135</name>
</gene>
<evidence type="ECO:0000259" key="6">
    <source>
        <dbReference type="PROSITE" id="PS51930"/>
    </source>
</evidence>
<dbReference type="InterPro" id="IPR044872">
    <property type="entry name" value="CcmK/CsoS1_BMC"/>
</dbReference>